<proteinExistence type="inferred from homology"/>
<dbReference type="Gene3D" id="3.20.20.10">
    <property type="entry name" value="Alanine racemase"/>
    <property type="match status" value="1"/>
</dbReference>
<evidence type="ECO:0000313" key="5">
    <source>
        <dbReference type="Proteomes" id="UP001299970"/>
    </source>
</evidence>
<dbReference type="InterPro" id="IPR001608">
    <property type="entry name" value="Ala_racemase_N"/>
</dbReference>
<dbReference type="SUPFAM" id="SSF51419">
    <property type="entry name" value="PLP-binding barrel"/>
    <property type="match status" value="1"/>
</dbReference>
<evidence type="ECO:0000256" key="1">
    <source>
        <dbReference type="ARBA" id="ARBA00005323"/>
    </source>
</evidence>
<dbReference type="PANTHER" id="PTHR28004:SF2">
    <property type="entry name" value="D-SERINE DEHYDRATASE"/>
    <property type="match status" value="1"/>
</dbReference>
<dbReference type="EC" id="5.1.1.1" evidence="4"/>
<comment type="similarity">
    <text evidence="1">Belongs to the DSD1 family.</text>
</comment>
<dbReference type="Pfam" id="PF14031">
    <property type="entry name" value="D-ser_dehydrat"/>
    <property type="match status" value="1"/>
</dbReference>
<dbReference type="SMART" id="SM01119">
    <property type="entry name" value="D-ser_dehydrat"/>
    <property type="match status" value="1"/>
</dbReference>
<reference evidence="4 5" key="1">
    <citation type="submission" date="2022-03" db="EMBL/GenBank/DDBJ databases">
        <title>Pseudonocardia alaer sp. nov., a novel actinomycete isolated from reed forest soil.</title>
        <authorList>
            <person name="Wang L."/>
        </authorList>
    </citation>
    <scope>NUCLEOTIDE SEQUENCE [LARGE SCALE GENOMIC DNA]</scope>
    <source>
        <strain evidence="4 5">Y-16303</strain>
    </source>
</reference>
<dbReference type="Pfam" id="PF01168">
    <property type="entry name" value="Ala_racemase_N"/>
    <property type="match status" value="1"/>
</dbReference>
<dbReference type="GO" id="GO:0008784">
    <property type="term" value="F:alanine racemase activity"/>
    <property type="evidence" value="ECO:0007669"/>
    <property type="project" value="UniProtKB-EC"/>
</dbReference>
<dbReference type="PANTHER" id="PTHR28004">
    <property type="entry name" value="ZGC:162816-RELATED"/>
    <property type="match status" value="1"/>
</dbReference>
<comment type="caution">
    <text evidence="4">The sequence shown here is derived from an EMBL/GenBank/DDBJ whole genome shotgun (WGS) entry which is preliminary data.</text>
</comment>
<keyword evidence="5" id="KW-1185">Reference proteome</keyword>
<dbReference type="InterPro" id="IPR051466">
    <property type="entry name" value="D-amino_acid_metab_enzyme"/>
</dbReference>
<keyword evidence="2" id="KW-0456">Lyase</keyword>
<dbReference type="InterPro" id="IPR026956">
    <property type="entry name" value="D-ser_dehydrat-like_dom"/>
</dbReference>
<gene>
    <name evidence="4" type="ORF">MMF94_29130</name>
</gene>
<dbReference type="Proteomes" id="UP001299970">
    <property type="component" value="Unassembled WGS sequence"/>
</dbReference>
<dbReference type="EMBL" id="JAKXMK010000028">
    <property type="protein sequence ID" value="MCH6169784.1"/>
    <property type="molecule type" value="Genomic_DNA"/>
</dbReference>
<dbReference type="RefSeq" id="WP_241040434.1">
    <property type="nucleotide sequence ID" value="NZ_BAAAJF010000014.1"/>
</dbReference>
<organism evidence="4 5">
    <name type="scientific">Pseudonocardia alaniniphila</name>
    <dbReference type="NCBI Taxonomy" id="75291"/>
    <lineage>
        <taxon>Bacteria</taxon>
        <taxon>Bacillati</taxon>
        <taxon>Actinomycetota</taxon>
        <taxon>Actinomycetes</taxon>
        <taxon>Pseudonocardiales</taxon>
        <taxon>Pseudonocardiaceae</taxon>
        <taxon>Pseudonocardia</taxon>
    </lineage>
</organism>
<feature type="domain" description="D-serine dehydratase-like" evidence="3">
    <location>
        <begin position="253"/>
        <end position="345"/>
    </location>
</feature>
<evidence type="ECO:0000259" key="3">
    <source>
        <dbReference type="SMART" id="SM01119"/>
    </source>
</evidence>
<evidence type="ECO:0000256" key="2">
    <source>
        <dbReference type="ARBA" id="ARBA00023239"/>
    </source>
</evidence>
<sequence>MSAAIDLITGELDTPFVAVDLDVMERNLASMAGAARARGFALRPHAKTHKCLEIARRQVEHGAAGLTVATVGEAEIFASGGFTDLFIAYPIWASGGRGNRLRALAERASLRVGIDSEEGAQALAKAVAGADVEALVEIDSGHHRSGVRPEQAAEVATAAARAGLRVVGIFTFPGHGYGPGRRGQAAGDEAGALSEARASMRKAGLDVEVSSGGSTPTAALSDAEALTEIRPGVYVFNDTQQAELGSCDWADIALTAISTVVSSSGQRVVLDAGSKILGADQPAWATGGGRLPDHPDARVVALSEHHATVVLPEDGVSLRPGDVVRVAPNHVCAAVNLADGLIVLAKGAQVDRWHVAARGANA</sequence>
<dbReference type="InterPro" id="IPR029066">
    <property type="entry name" value="PLP-binding_barrel"/>
</dbReference>
<keyword evidence="4" id="KW-0413">Isomerase</keyword>
<protein>
    <submittedName>
        <fullName evidence="4">Alanine racemase</fullName>
        <ecNumber evidence="4">5.1.1.1</ecNumber>
    </submittedName>
</protein>
<name>A0ABS9TML7_9PSEU</name>
<dbReference type="Gene3D" id="2.40.37.20">
    <property type="entry name" value="D-serine dehydratase-like domain"/>
    <property type="match status" value="1"/>
</dbReference>
<evidence type="ECO:0000313" key="4">
    <source>
        <dbReference type="EMBL" id="MCH6169784.1"/>
    </source>
</evidence>
<accession>A0ABS9TML7</accession>
<dbReference type="InterPro" id="IPR042208">
    <property type="entry name" value="D-ser_dehydrat-like_sf"/>
</dbReference>